<reference evidence="13" key="1">
    <citation type="submission" date="2023-05" db="EMBL/GenBank/DDBJ databases">
        <authorList>
            <person name="Huff M."/>
        </authorList>
    </citation>
    <scope>NUCLEOTIDE SEQUENCE</scope>
</reference>
<keyword evidence="5" id="KW-0862">Zinc</keyword>
<feature type="binding site" evidence="11">
    <location>
        <begin position="751"/>
        <end position="754"/>
    </location>
    <ligand>
        <name>GTP</name>
        <dbReference type="ChEBI" id="CHEBI:37565"/>
    </ligand>
</feature>
<dbReference type="PANTHER" id="PTHR10218">
    <property type="entry name" value="GTP-BINDING PROTEIN ALPHA SUBUNIT"/>
    <property type="match status" value="1"/>
</dbReference>
<evidence type="ECO:0000256" key="12">
    <source>
        <dbReference type="PIRSR" id="PIRSR601019-2"/>
    </source>
</evidence>
<dbReference type="GO" id="GO:0008270">
    <property type="term" value="F:zinc ion binding"/>
    <property type="evidence" value="ECO:0007669"/>
    <property type="project" value="UniProtKB-KW"/>
</dbReference>
<dbReference type="Gene3D" id="1.10.400.10">
    <property type="entry name" value="GI Alpha 1, domain 2-like"/>
    <property type="match status" value="1"/>
</dbReference>
<evidence type="ECO:0000256" key="9">
    <source>
        <dbReference type="ARBA" id="ARBA00023242"/>
    </source>
</evidence>
<keyword evidence="4" id="KW-0863">Zinc-finger</keyword>
<dbReference type="InterPro" id="IPR011025">
    <property type="entry name" value="GproteinA_insert"/>
</dbReference>
<dbReference type="GO" id="GO:0003924">
    <property type="term" value="F:GTPase activity"/>
    <property type="evidence" value="ECO:0007669"/>
    <property type="project" value="InterPro"/>
</dbReference>
<accession>A0AAD1ZD71</accession>
<evidence type="ECO:0000256" key="5">
    <source>
        <dbReference type="ARBA" id="ARBA00022833"/>
    </source>
</evidence>
<organism evidence="13 14">
    <name type="scientific">Fraxinus pennsylvanica</name>
    <dbReference type="NCBI Taxonomy" id="56036"/>
    <lineage>
        <taxon>Eukaryota</taxon>
        <taxon>Viridiplantae</taxon>
        <taxon>Streptophyta</taxon>
        <taxon>Embryophyta</taxon>
        <taxon>Tracheophyta</taxon>
        <taxon>Spermatophyta</taxon>
        <taxon>Magnoliopsida</taxon>
        <taxon>eudicotyledons</taxon>
        <taxon>Gunneridae</taxon>
        <taxon>Pentapetalae</taxon>
        <taxon>asterids</taxon>
        <taxon>lamiids</taxon>
        <taxon>Lamiales</taxon>
        <taxon>Oleaceae</taxon>
        <taxon>Oleeae</taxon>
        <taxon>Fraxinus</taxon>
    </lineage>
</organism>
<evidence type="ECO:0000256" key="3">
    <source>
        <dbReference type="ARBA" id="ARBA00022741"/>
    </source>
</evidence>
<keyword evidence="3 11" id="KW-0547">Nucleotide-binding</keyword>
<evidence type="ECO:0000256" key="1">
    <source>
        <dbReference type="ARBA" id="ARBA00004123"/>
    </source>
</evidence>
<dbReference type="SMART" id="SM00275">
    <property type="entry name" value="G_alpha"/>
    <property type="match status" value="1"/>
</dbReference>
<keyword evidence="2 12" id="KW-0479">Metal-binding</keyword>
<dbReference type="GO" id="GO:0005525">
    <property type="term" value="F:GTP binding"/>
    <property type="evidence" value="ECO:0007669"/>
    <property type="project" value="UniProtKB-KW"/>
</dbReference>
<dbReference type="Proteomes" id="UP000834106">
    <property type="component" value="Chromosome 9"/>
</dbReference>
<keyword evidence="6" id="KW-0106">Calcium</keyword>
<dbReference type="PROSITE" id="PS51882">
    <property type="entry name" value="G_ALPHA"/>
    <property type="match status" value="1"/>
</dbReference>
<evidence type="ECO:0000256" key="6">
    <source>
        <dbReference type="ARBA" id="ARBA00022837"/>
    </source>
</evidence>
<dbReference type="InterPro" id="IPR001019">
    <property type="entry name" value="Gprotein_alpha_su"/>
</dbReference>
<evidence type="ECO:0000313" key="13">
    <source>
        <dbReference type="EMBL" id="CAI9767390.1"/>
    </source>
</evidence>
<dbReference type="SUPFAM" id="SSF47895">
    <property type="entry name" value="Transducin (alpha subunit), insertion domain"/>
    <property type="match status" value="1"/>
</dbReference>
<evidence type="ECO:0000256" key="8">
    <source>
        <dbReference type="ARBA" id="ARBA00023224"/>
    </source>
</evidence>
<name>A0AAD1ZD71_9LAMI</name>
<feature type="binding site" evidence="11">
    <location>
        <position position="817"/>
    </location>
    <ligand>
        <name>GTP</name>
        <dbReference type="ChEBI" id="CHEBI:37565"/>
    </ligand>
</feature>
<evidence type="ECO:0000256" key="4">
    <source>
        <dbReference type="ARBA" id="ARBA00022771"/>
    </source>
</evidence>
<gene>
    <name evidence="13" type="ORF">FPE_LOCUS14820</name>
</gene>
<dbReference type="FunFam" id="1.10.400.10:FF:000005">
    <property type="entry name" value="Extra-large guanine nucleotide-binding protein 3"/>
    <property type="match status" value="1"/>
</dbReference>
<dbReference type="GO" id="GO:0007188">
    <property type="term" value="P:adenylate cyclase-modulating G protein-coupled receptor signaling pathway"/>
    <property type="evidence" value="ECO:0007669"/>
    <property type="project" value="TreeGrafter"/>
</dbReference>
<dbReference type="Gene3D" id="3.40.50.300">
    <property type="entry name" value="P-loop containing nucleotide triphosphate hydrolases"/>
    <property type="match status" value="1"/>
</dbReference>
<dbReference type="FunFam" id="3.40.50.300:FF:000720">
    <property type="entry name" value="Guanine nucleotide-binding protein G(k) subunit alpha"/>
    <property type="match status" value="1"/>
</dbReference>
<dbReference type="GO" id="GO:0005737">
    <property type="term" value="C:cytoplasm"/>
    <property type="evidence" value="ECO:0007669"/>
    <property type="project" value="TreeGrafter"/>
</dbReference>
<evidence type="ECO:0008006" key="15">
    <source>
        <dbReference type="Google" id="ProtNLM"/>
    </source>
</evidence>
<dbReference type="GO" id="GO:0031683">
    <property type="term" value="F:G-protein beta/gamma-subunit complex binding"/>
    <property type="evidence" value="ECO:0007669"/>
    <property type="project" value="InterPro"/>
</dbReference>
<dbReference type="GO" id="GO:0005834">
    <property type="term" value="C:heterotrimeric G-protein complex"/>
    <property type="evidence" value="ECO:0007669"/>
    <property type="project" value="TreeGrafter"/>
</dbReference>
<evidence type="ECO:0000256" key="2">
    <source>
        <dbReference type="ARBA" id="ARBA00022723"/>
    </source>
</evidence>
<keyword evidence="14" id="KW-1185">Reference proteome</keyword>
<evidence type="ECO:0000313" key="14">
    <source>
        <dbReference type="Proteomes" id="UP000834106"/>
    </source>
</evidence>
<evidence type="ECO:0000256" key="7">
    <source>
        <dbReference type="ARBA" id="ARBA00023134"/>
    </source>
</evidence>
<dbReference type="InterPro" id="IPR027417">
    <property type="entry name" value="P-loop_NTPase"/>
</dbReference>
<dbReference type="PANTHER" id="PTHR10218:SF317">
    <property type="entry name" value="EXTRA-LARGE GUANINE NUCLEOTIDE-BINDING PROTEIN 3-LIKE"/>
    <property type="match status" value="1"/>
</dbReference>
<keyword evidence="9" id="KW-0539">Nucleus</keyword>
<dbReference type="SUPFAM" id="SSF52540">
    <property type="entry name" value="P-loop containing nucleoside triphosphate hydrolases"/>
    <property type="match status" value="1"/>
</dbReference>
<comment type="subcellular location">
    <subcellularLocation>
        <location evidence="1">Nucleus</location>
    </subcellularLocation>
</comment>
<evidence type="ECO:0000256" key="11">
    <source>
        <dbReference type="PIRSR" id="PIRSR601019-1"/>
    </source>
</evidence>
<dbReference type="PRINTS" id="PR00318">
    <property type="entry name" value="GPROTEINA"/>
</dbReference>
<keyword evidence="7 11" id="KW-0342">GTP-binding</keyword>
<sequence>MGSNSWEEVLKKMLPEGAPLPDEDHLDYSISVDYHGPSLPFILPKPDPNPRKKLANFFPKQSSFTHYKSNIKFESNSSSSETISLKKSSDFLIPRDDDTNNNDDEVGDHEVGDCCTRNCKSFDEREKEIKSEFEIITGNKGKIDGRCGGKDSVLLWERVDDENEVGDHQMGDCSLNHCNNFSSFDERKKEINIGFGIIIRNKKRVCGRCGGKGGRWFLGERVGCFVCGAEYCKNCVLKAMGSMPEGRKCLGCIGKPIIEARRGSLGKCTRLLAKLCSSLEVKRIMKVERECSVNQVMPEQVVVNGRQLREEELVELLGCVVPPRDLRPGQYWYDRDSGFWGKAGEKPNSIISSKLDIGGKLQIDASNGNTRVYINGREITKVELRVLKLAKVQCPCDTHFWVYEDGSYEEEGQNIIKGNIWKKASTRFICSLFSLPVPPEGSHSTKEEPGTLSTRSISDYLDQDRVQKLLMLGFEESGTSTIFKQVKFLYANKFTAEELQNIKLIIQSNIYLYLSILFEGRERFEEEILNTEESCGEMGLEGSKHCIYSINQRIKHFSDWLLDIVAAGDLNAFFPAAAREYASVVDESWKDSAIQETYKRREELHFLPDVAKYFLDRVTEISCNEYKPSEEDILFAEGVTPNNGLASIEFSFDDHSPMSEVYNENFERQPPLTRFQLICLRFKGLHGGCKWLEMFEDVRTVIFCVSLSDYDHIGSRGAGLLENKMLATRDFFENIVRHTSFQGKPFVLLLNKYDIFEEKINKVPLTVCEWFRDFNPLKSHTNSHSLAHQAYYYVAVKFKELYASITGRKLYVWKTRARKRASVDKAFKYIKEILKWEEEKDGDIYAMSEDYSLSSSDMSSSHNCF</sequence>
<keyword evidence="8" id="KW-0807">Transducer</keyword>
<protein>
    <recommendedName>
        <fullName evidence="15">Extra-large guanine nucleotide-binding protein 3-like</fullName>
    </recommendedName>
</protein>
<feature type="binding site" evidence="11">
    <location>
        <begin position="476"/>
        <end position="481"/>
    </location>
    <ligand>
        <name>GTP</name>
        <dbReference type="ChEBI" id="CHEBI:37565"/>
    </ligand>
</feature>
<dbReference type="EMBL" id="OU503044">
    <property type="protein sequence ID" value="CAI9767390.1"/>
    <property type="molecule type" value="Genomic_DNA"/>
</dbReference>
<comment type="similarity">
    <text evidence="10">Belongs to the G-alpha family. XLG subfamily.</text>
</comment>
<keyword evidence="12" id="KW-0460">Magnesium</keyword>
<dbReference type="AlphaFoldDB" id="A0AAD1ZD71"/>
<proteinExistence type="inferred from homology"/>
<dbReference type="GO" id="GO:0001664">
    <property type="term" value="F:G protein-coupled receptor binding"/>
    <property type="evidence" value="ECO:0007669"/>
    <property type="project" value="TreeGrafter"/>
</dbReference>
<dbReference type="GO" id="GO:0005634">
    <property type="term" value="C:nucleus"/>
    <property type="evidence" value="ECO:0007669"/>
    <property type="project" value="UniProtKB-SubCell"/>
</dbReference>
<dbReference type="Pfam" id="PF00503">
    <property type="entry name" value="G-alpha"/>
    <property type="match status" value="1"/>
</dbReference>
<evidence type="ECO:0000256" key="10">
    <source>
        <dbReference type="ARBA" id="ARBA00060880"/>
    </source>
</evidence>
<feature type="binding site" evidence="12">
    <location>
        <position position="480"/>
    </location>
    <ligand>
        <name>Mg(2+)</name>
        <dbReference type="ChEBI" id="CHEBI:18420"/>
    </ligand>
</feature>
<dbReference type="CDD" id="cd00066">
    <property type="entry name" value="G-alpha"/>
    <property type="match status" value="1"/>
</dbReference>